<accession>A0AAV6LK66</accession>
<dbReference type="GO" id="GO:0005635">
    <property type="term" value="C:nuclear envelope"/>
    <property type="evidence" value="ECO:0007669"/>
    <property type="project" value="TreeGrafter"/>
</dbReference>
<proteinExistence type="predicted"/>
<protein>
    <recommendedName>
        <fullName evidence="4">Nuclear pore complex protein NUP1</fullName>
    </recommendedName>
</protein>
<evidence type="ECO:0000313" key="3">
    <source>
        <dbReference type="Proteomes" id="UP000823749"/>
    </source>
</evidence>
<dbReference type="PANTHER" id="PTHR33416">
    <property type="entry name" value="NUCLEAR PORE COMPLEX PROTEIN NUP1"/>
    <property type="match status" value="1"/>
</dbReference>
<feature type="region of interest" description="Disordered" evidence="1">
    <location>
        <begin position="82"/>
        <end position="107"/>
    </location>
</feature>
<gene>
    <name evidence="2" type="ORF">RHGRI_000572</name>
</gene>
<sequence length="849" mass="92586">MEHATPSSSGLYGDGERRGGGGGKFRKPAARRPPPTPYDRSPSSRSHASGDGGWLSKLVDPAYRLIAGGATRILPSIFSKSPFSAASSTEDHDSEGSEVEETAYGGSEGHTVNFNHLFDFKTRIGLFEFVGNVSPQLEISKPGGINSKEEAELGNGSSDCVQLGRDKINNLPDGTEFSKIEQLVKGRKFSRDELNRLTGILNSRVGDLSNTDSEEKTQNLAIKREGKEVVLVHENRRMSIEEKQDGWVGAPVGTSTPLLPLAAKEPVGASPVDIARAYMRTRVSEVGTASRGIISDEEKSLQQSGGFVSPLMPSHSPKSSVCWPGSMVQDQHGYSTPQSSRYGLHHFQRTPYSRTMYSKSKPELTRSQTDKKRYLNILSTPRLQPQTTLFGKKDEEKKKIIASIIFSCDQRLTYELIVVLPVLVICKDDAINDVNASVGPIRRARRKFVSEARPRGSGSLRFPQNSPLQVGNSSLSNLFLPAHTSGNLEVGSTSTHTEFQSVDNTRNTSEVGIPALQSSNPAVRAILEHLDRNKPTPKEKSAELQLATEWKKFSSSKITDAMVKEGTPLPRLEGYDFLKNKSFVEKGSSAQENDRENSNFEVKPAEKSTSQAADGSKDIGTSSTLNRSNGPQIKFTNERASGKLWFFHIQDLYSQDEQNIREACGADDVVEETSKLDADHVARASIQTTSFKLKDSIEQKGKNQLWPLHSQSERQGISNTVPNFVGSELLKKPPVHSSASKPNLASISVSKPSFGFTFPVSTSSGVLPEPPTPSIMPSTLASIPPQPKDGPAIPSYSFGTKRSKPPLVFSFPSTSNASVQDNDTTDIKFSFGSDGKNRVSFRSVDAICY</sequence>
<dbReference type="AlphaFoldDB" id="A0AAV6LK66"/>
<dbReference type="EMBL" id="JACTNZ010000001">
    <property type="protein sequence ID" value="KAG5564429.1"/>
    <property type="molecule type" value="Genomic_DNA"/>
</dbReference>
<feature type="compositionally biased region" description="Polar residues" evidence="1">
    <location>
        <begin position="607"/>
        <end position="633"/>
    </location>
</feature>
<feature type="compositionally biased region" description="Basic and acidic residues" evidence="1">
    <location>
        <begin position="592"/>
        <end position="606"/>
    </location>
</feature>
<evidence type="ECO:0000313" key="2">
    <source>
        <dbReference type="EMBL" id="KAG5564429.1"/>
    </source>
</evidence>
<comment type="caution">
    <text evidence="2">The sequence shown here is derived from an EMBL/GenBank/DDBJ whole genome shotgun (WGS) entry which is preliminary data.</text>
</comment>
<evidence type="ECO:0008006" key="4">
    <source>
        <dbReference type="Google" id="ProtNLM"/>
    </source>
</evidence>
<name>A0AAV6LK66_9ERIC</name>
<feature type="region of interest" description="Disordered" evidence="1">
    <location>
        <begin position="586"/>
        <end position="633"/>
    </location>
</feature>
<feature type="region of interest" description="Disordered" evidence="1">
    <location>
        <begin position="1"/>
        <end position="52"/>
    </location>
</feature>
<dbReference type="GO" id="GO:0071763">
    <property type="term" value="P:nuclear membrane organization"/>
    <property type="evidence" value="ECO:0007669"/>
    <property type="project" value="TreeGrafter"/>
</dbReference>
<evidence type="ECO:0000256" key="1">
    <source>
        <dbReference type="SAM" id="MobiDB-lite"/>
    </source>
</evidence>
<organism evidence="2 3">
    <name type="scientific">Rhododendron griersonianum</name>
    <dbReference type="NCBI Taxonomy" id="479676"/>
    <lineage>
        <taxon>Eukaryota</taxon>
        <taxon>Viridiplantae</taxon>
        <taxon>Streptophyta</taxon>
        <taxon>Embryophyta</taxon>
        <taxon>Tracheophyta</taxon>
        <taxon>Spermatophyta</taxon>
        <taxon>Magnoliopsida</taxon>
        <taxon>eudicotyledons</taxon>
        <taxon>Gunneridae</taxon>
        <taxon>Pentapetalae</taxon>
        <taxon>asterids</taxon>
        <taxon>Ericales</taxon>
        <taxon>Ericaceae</taxon>
        <taxon>Ericoideae</taxon>
        <taxon>Rhodoreae</taxon>
        <taxon>Rhododendron</taxon>
    </lineage>
</organism>
<dbReference type="PANTHER" id="PTHR33416:SF18">
    <property type="entry name" value="NUCLEOPORIN-LIKE PROTEIN"/>
    <property type="match status" value="1"/>
</dbReference>
<dbReference type="Proteomes" id="UP000823749">
    <property type="component" value="Chromosome 1"/>
</dbReference>
<keyword evidence="3" id="KW-1185">Reference proteome</keyword>
<reference evidence="2" key="1">
    <citation type="submission" date="2020-08" db="EMBL/GenBank/DDBJ databases">
        <title>Plant Genome Project.</title>
        <authorList>
            <person name="Zhang R.-G."/>
        </authorList>
    </citation>
    <scope>NUCLEOTIDE SEQUENCE</scope>
    <source>
        <strain evidence="2">WSP0</strain>
        <tissue evidence="2">Leaf</tissue>
    </source>
</reference>